<dbReference type="CDD" id="cd06089">
    <property type="entry name" value="KOW_RPL26"/>
    <property type="match status" value="1"/>
</dbReference>
<dbReference type="Proteomes" id="UP001492380">
    <property type="component" value="Unassembled WGS sequence"/>
</dbReference>
<dbReference type="InterPro" id="IPR008991">
    <property type="entry name" value="Translation_prot_SH3-like_sf"/>
</dbReference>
<dbReference type="Pfam" id="PF22682">
    <property type="entry name" value="Ribosomal_uL24m-like"/>
    <property type="match status" value="1"/>
</dbReference>
<dbReference type="InterPro" id="IPR005824">
    <property type="entry name" value="KOW"/>
</dbReference>
<evidence type="ECO:0000256" key="1">
    <source>
        <dbReference type="ARBA" id="ARBA00010618"/>
    </source>
</evidence>
<name>A0ABR1YBA2_9PEZI</name>
<proteinExistence type="inferred from homology"/>
<keyword evidence="6" id="KW-1185">Reference proteome</keyword>
<keyword evidence="3" id="KW-0687">Ribonucleoprotein</keyword>
<evidence type="ECO:0000313" key="5">
    <source>
        <dbReference type="EMBL" id="KAK8224578.1"/>
    </source>
</evidence>
<organism evidence="5 6">
    <name type="scientific">Phyllosticta capitalensis</name>
    <dbReference type="NCBI Taxonomy" id="121624"/>
    <lineage>
        <taxon>Eukaryota</taxon>
        <taxon>Fungi</taxon>
        <taxon>Dikarya</taxon>
        <taxon>Ascomycota</taxon>
        <taxon>Pezizomycotina</taxon>
        <taxon>Dothideomycetes</taxon>
        <taxon>Dothideomycetes incertae sedis</taxon>
        <taxon>Botryosphaeriales</taxon>
        <taxon>Phyllostictaceae</taxon>
        <taxon>Phyllosticta</taxon>
    </lineage>
</organism>
<comment type="similarity">
    <text evidence="1">Belongs to the universal ribosomal protein uL24 family.</text>
</comment>
<dbReference type="SMART" id="SM00739">
    <property type="entry name" value="KOW"/>
    <property type="match status" value="1"/>
</dbReference>
<evidence type="ECO:0000256" key="3">
    <source>
        <dbReference type="ARBA" id="ARBA00023274"/>
    </source>
</evidence>
<dbReference type="InterPro" id="IPR003256">
    <property type="entry name" value="Ribosomal_uL24"/>
</dbReference>
<reference evidence="5 6" key="1">
    <citation type="submission" date="2024-04" db="EMBL/GenBank/DDBJ databases">
        <title>Phyllosticta paracitricarpa is synonymous to the EU quarantine fungus P. citricarpa based on phylogenomic analyses.</title>
        <authorList>
            <consortium name="Lawrence Berkeley National Laboratory"/>
            <person name="Van Ingen-Buijs V.A."/>
            <person name="Van Westerhoven A.C."/>
            <person name="Haridas S."/>
            <person name="Skiadas P."/>
            <person name="Martin F."/>
            <person name="Groenewald J.Z."/>
            <person name="Crous P.W."/>
            <person name="Seidl M.F."/>
        </authorList>
    </citation>
    <scope>NUCLEOTIDE SEQUENCE [LARGE SCALE GENOMIC DNA]</scope>
    <source>
        <strain evidence="5 6">CBS 123374</strain>
    </source>
</reference>
<dbReference type="EMBL" id="JBBWRZ010000012">
    <property type="protein sequence ID" value="KAK8224578.1"/>
    <property type="molecule type" value="Genomic_DNA"/>
</dbReference>
<evidence type="ECO:0000256" key="2">
    <source>
        <dbReference type="ARBA" id="ARBA00022980"/>
    </source>
</evidence>
<evidence type="ECO:0000313" key="6">
    <source>
        <dbReference type="Proteomes" id="UP001492380"/>
    </source>
</evidence>
<dbReference type="PANTHER" id="PTHR12903">
    <property type="entry name" value="MITOCHONDRIAL RIBOSOMAL PROTEIN L24"/>
    <property type="match status" value="1"/>
</dbReference>
<sequence length="347" mass="39988">MQKVLQRTAMAKRQAARKAEIAAEKKKLREAVVSRIQSVQINQQTAEQVREARRHRREDWELGPLAPRRDVGGAKKTFGTVVAERMRQLPVHPDRRLKFTPFVAGDRVVILKGRDKGKIGEIKEVHEESQTVTINGINIAEVPVPEHLIGNPELGLADNPYRTIEIPTPFSDVRLVYALPDPKTGIKRDVIIQRVVREPVIRNDKVTYRRYIPGTKIEIPWRTPKKVEYSDQPSDTLRILVEERSFVPTLLRPPMPNTVINELRNQFGYFRDRHEPEYVARKTAEDVEEKSSKLETMRMMTPLKELNARIRKANKSRGWKPIDKSVLEALGKRMATQQEKKKKAIKA</sequence>
<dbReference type="SUPFAM" id="SSF50104">
    <property type="entry name" value="Translation proteins SH3-like domain"/>
    <property type="match status" value="1"/>
</dbReference>
<dbReference type="InterPro" id="IPR041988">
    <property type="entry name" value="Ribosomal_uL24_KOW"/>
</dbReference>
<evidence type="ECO:0000259" key="4">
    <source>
        <dbReference type="SMART" id="SM00739"/>
    </source>
</evidence>
<protein>
    <recommendedName>
        <fullName evidence="4">KOW domain-containing protein</fullName>
    </recommendedName>
</protein>
<dbReference type="InterPro" id="IPR005825">
    <property type="entry name" value="Ribosomal_uL24_CS"/>
</dbReference>
<comment type="caution">
    <text evidence="5">The sequence shown here is derived from an EMBL/GenBank/DDBJ whole genome shotgun (WGS) entry which is preliminary data.</text>
</comment>
<feature type="domain" description="KOW" evidence="4">
    <location>
        <begin position="101"/>
        <end position="128"/>
    </location>
</feature>
<dbReference type="InterPro" id="IPR014722">
    <property type="entry name" value="Rib_uL2_dom2"/>
</dbReference>
<keyword evidence="2" id="KW-0689">Ribosomal protein</keyword>
<dbReference type="Gene3D" id="2.30.30.30">
    <property type="match status" value="1"/>
</dbReference>
<accession>A0ABR1YBA2</accession>
<dbReference type="PROSITE" id="PS01108">
    <property type="entry name" value="RIBOSOMAL_L24"/>
    <property type="match status" value="1"/>
</dbReference>
<gene>
    <name evidence="5" type="ORF">HDK90DRAFT_528651</name>
</gene>